<sequence>MVMLKVNFKHAVHLTSIENLRMTELFSINKVGLLIMEMINRSALGVIALWKKDTNDSTGYYPRFRFLSCKDEPTWNVLKL</sequence>
<accession>A0A238C5Y7</accession>
<keyword evidence="2" id="KW-1185">Reference proteome</keyword>
<evidence type="ECO:0000313" key="2">
    <source>
        <dbReference type="Proteomes" id="UP000242913"/>
    </source>
</evidence>
<organism evidence="1 2">
    <name type="scientific">Onchocerca flexuosa</name>
    <dbReference type="NCBI Taxonomy" id="387005"/>
    <lineage>
        <taxon>Eukaryota</taxon>
        <taxon>Metazoa</taxon>
        <taxon>Ecdysozoa</taxon>
        <taxon>Nematoda</taxon>
        <taxon>Chromadorea</taxon>
        <taxon>Rhabditida</taxon>
        <taxon>Spirurina</taxon>
        <taxon>Spiruromorpha</taxon>
        <taxon>Filarioidea</taxon>
        <taxon>Onchocercidae</taxon>
        <taxon>Onchocerca</taxon>
    </lineage>
</organism>
<name>A0A238C5Y7_9BILA</name>
<dbReference type="AlphaFoldDB" id="A0A238C5Y7"/>
<gene>
    <name evidence="1" type="ORF">X798_00498</name>
</gene>
<dbReference type="EMBL" id="KZ269977">
    <property type="protein sequence ID" value="OZC12863.1"/>
    <property type="molecule type" value="Genomic_DNA"/>
</dbReference>
<evidence type="ECO:0000313" key="1">
    <source>
        <dbReference type="EMBL" id="OZC12863.1"/>
    </source>
</evidence>
<reference evidence="1 2" key="1">
    <citation type="submission" date="2015-12" db="EMBL/GenBank/DDBJ databases">
        <title>Draft genome of the nematode, Onchocerca flexuosa.</title>
        <authorList>
            <person name="Mitreva M."/>
        </authorList>
    </citation>
    <scope>NUCLEOTIDE SEQUENCE [LARGE SCALE GENOMIC DNA]</scope>
    <source>
        <strain evidence="1">Red Deer</strain>
    </source>
</reference>
<dbReference type="Proteomes" id="UP000242913">
    <property type="component" value="Unassembled WGS sequence"/>
</dbReference>
<protein>
    <submittedName>
        <fullName evidence="1">Uncharacterized protein</fullName>
    </submittedName>
</protein>
<proteinExistence type="predicted"/>